<dbReference type="AlphaFoldDB" id="A0A392VR56"/>
<protein>
    <submittedName>
        <fullName evidence="1">Uncharacterized protein</fullName>
    </submittedName>
</protein>
<proteinExistence type="predicted"/>
<sequence>DACCKDLGVDEEFWTSNESVICYSSSVCSSRGR</sequence>
<organism evidence="1 2">
    <name type="scientific">Trifolium medium</name>
    <dbReference type="NCBI Taxonomy" id="97028"/>
    <lineage>
        <taxon>Eukaryota</taxon>
        <taxon>Viridiplantae</taxon>
        <taxon>Streptophyta</taxon>
        <taxon>Embryophyta</taxon>
        <taxon>Tracheophyta</taxon>
        <taxon>Spermatophyta</taxon>
        <taxon>Magnoliopsida</taxon>
        <taxon>eudicotyledons</taxon>
        <taxon>Gunneridae</taxon>
        <taxon>Pentapetalae</taxon>
        <taxon>rosids</taxon>
        <taxon>fabids</taxon>
        <taxon>Fabales</taxon>
        <taxon>Fabaceae</taxon>
        <taxon>Papilionoideae</taxon>
        <taxon>50 kb inversion clade</taxon>
        <taxon>NPAAA clade</taxon>
        <taxon>Hologalegina</taxon>
        <taxon>IRL clade</taxon>
        <taxon>Trifolieae</taxon>
        <taxon>Trifolium</taxon>
    </lineage>
</organism>
<feature type="non-terminal residue" evidence="1">
    <location>
        <position position="1"/>
    </location>
</feature>
<reference evidence="1 2" key="1">
    <citation type="journal article" date="2018" name="Front. Plant Sci.">
        <title>Red Clover (Trifolium pratense) and Zigzag Clover (T. medium) - A Picture of Genomic Similarities and Differences.</title>
        <authorList>
            <person name="Dluhosova J."/>
            <person name="Istvanek J."/>
            <person name="Nedelnik J."/>
            <person name="Repkova J."/>
        </authorList>
    </citation>
    <scope>NUCLEOTIDE SEQUENCE [LARGE SCALE GENOMIC DNA]</scope>
    <source>
        <strain evidence="2">cv. 10/8</strain>
        <tissue evidence="1">Leaf</tissue>
    </source>
</reference>
<comment type="caution">
    <text evidence="1">The sequence shown here is derived from an EMBL/GenBank/DDBJ whole genome shotgun (WGS) entry which is preliminary data.</text>
</comment>
<feature type="non-terminal residue" evidence="1">
    <location>
        <position position="33"/>
    </location>
</feature>
<dbReference type="Proteomes" id="UP000265520">
    <property type="component" value="Unassembled WGS sequence"/>
</dbReference>
<accession>A0A392VR56</accession>
<evidence type="ECO:0000313" key="1">
    <source>
        <dbReference type="EMBL" id="MCI90888.1"/>
    </source>
</evidence>
<keyword evidence="2" id="KW-1185">Reference proteome</keyword>
<dbReference type="EMBL" id="LXQA011257026">
    <property type="protein sequence ID" value="MCI90888.1"/>
    <property type="molecule type" value="Genomic_DNA"/>
</dbReference>
<name>A0A392VR56_9FABA</name>
<evidence type="ECO:0000313" key="2">
    <source>
        <dbReference type="Proteomes" id="UP000265520"/>
    </source>
</evidence>